<protein>
    <submittedName>
        <fullName evidence="2">Pyridoxamine 5'-phosphate oxidase family protein</fullName>
    </submittedName>
</protein>
<comment type="caution">
    <text evidence="2">The sequence shown here is derived from an EMBL/GenBank/DDBJ whole genome shotgun (WGS) entry which is preliminary data.</text>
</comment>
<sequence length="153" mass="17538">MEHEEIIQRAKNFLATQRIASLATAKDNFPWIVDLFYVSDESYNLYFLISKNSKTWSNIEENKNIAVTIDAHAGDASRQKNIQIKGIAKTLTKEELESVIDSFEVVFPDLVDETDSVSDFKGSNDDRFIKIIPENIFFRDSEAFEGRHEIVLS</sequence>
<dbReference type="SUPFAM" id="SSF50475">
    <property type="entry name" value="FMN-binding split barrel"/>
    <property type="match status" value="1"/>
</dbReference>
<dbReference type="InterPro" id="IPR012349">
    <property type="entry name" value="Split_barrel_FMN-bd"/>
</dbReference>
<evidence type="ECO:0000313" key="3">
    <source>
        <dbReference type="Proteomes" id="UP000714915"/>
    </source>
</evidence>
<proteinExistence type="predicted"/>
<evidence type="ECO:0000259" key="1">
    <source>
        <dbReference type="Pfam" id="PF01243"/>
    </source>
</evidence>
<accession>A0A955RLM2</accession>
<evidence type="ECO:0000313" key="2">
    <source>
        <dbReference type="EMBL" id="MCA9386845.1"/>
    </source>
</evidence>
<dbReference type="AlphaFoldDB" id="A0A955RLM2"/>
<gene>
    <name evidence="2" type="ORF">KC669_02300</name>
</gene>
<dbReference type="Pfam" id="PF01243">
    <property type="entry name" value="PNPOx_N"/>
    <property type="match status" value="1"/>
</dbReference>
<dbReference type="EMBL" id="JAGQLF010000020">
    <property type="protein sequence ID" value="MCA9386845.1"/>
    <property type="molecule type" value="Genomic_DNA"/>
</dbReference>
<name>A0A955RLM2_9BACT</name>
<reference evidence="2" key="2">
    <citation type="journal article" date="2021" name="Microbiome">
        <title>Successional dynamics and alternative stable states in a saline activated sludge microbial community over 9 years.</title>
        <authorList>
            <person name="Wang Y."/>
            <person name="Ye J."/>
            <person name="Ju F."/>
            <person name="Liu L."/>
            <person name="Boyd J.A."/>
            <person name="Deng Y."/>
            <person name="Parks D.H."/>
            <person name="Jiang X."/>
            <person name="Yin X."/>
            <person name="Woodcroft B.J."/>
            <person name="Tyson G.W."/>
            <person name="Hugenholtz P."/>
            <person name="Polz M.F."/>
            <person name="Zhang T."/>
        </authorList>
    </citation>
    <scope>NUCLEOTIDE SEQUENCE</scope>
    <source>
        <strain evidence="2">HKST-UBA09</strain>
    </source>
</reference>
<dbReference type="Proteomes" id="UP000714915">
    <property type="component" value="Unassembled WGS sequence"/>
</dbReference>
<dbReference type="Gene3D" id="2.30.110.10">
    <property type="entry name" value="Electron Transport, Fmn-binding Protein, Chain A"/>
    <property type="match status" value="1"/>
</dbReference>
<dbReference type="InterPro" id="IPR011576">
    <property type="entry name" value="Pyridox_Oxase_N"/>
</dbReference>
<feature type="domain" description="Pyridoxamine 5'-phosphate oxidase N-terminal" evidence="1">
    <location>
        <begin position="8"/>
        <end position="138"/>
    </location>
</feature>
<organism evidence="2 3">
    <name type="scientific">Candidatus Dojkabacteria bacterium</name>
    <dbReference type="NCBI Taxonomy" id="2099670"/>
    <lineage>
        <taxon>Bacteria</taxon>
        <taxon>Candidatus Dojkabacteria</taxon>
    </lineage>
</organism>
<reference evidence="2" key="1">
    <citation type="submission" date="2020-04" db="EMBL/GenBank/DDBJ databases">
        <authorList>
            <person name="Zhang T."/>
        </authorList>
    </citation>
    <scope>NUCLEOTIDE SEQUENCE</scope>
    <source>
        <strain evidence="2">HKST-UBA09</strain>
    </source>
</reference>